<evidence type="ECO:0000313" key="2">
    <source>
        <dbReference type="EMBL" id="MDG9699476.1"/>
    </source>
</evidence>
<feature type="region of interest" description="Disordered" evidence="1">
    <location>
        <begin position="97"/>
        <end position="124"/>
    </location>
</feature>
<proteinExistence type="predicted"/>
<dbReference type="AlphaFoldDB" id="A0AAW6RLN0"/>
<dbReference type="RefSeq" id="WP_279524376.1">
    <property type="nucleotide sequence ID" value="NZ_JARVII010000012.1"/>
</dbReference>
<comment type="caution">
    <text evidence="2">The sequence shown here is derived from an EMBL/GenBank/DDBJ whole genome shotgun (WGS) entry which is preliminary data.</text>
</comment>
<dbReference type="Proteomes" id="UP001237156">
    <property type="component" value="Unassembled WGS sequence"/>
</dbReference>
<gene>
    <name evidence="2" type="ORF">QB898_07090</name>
</gene>
<reference evidence="2 3" key="1">
    <citation type="submission" date="2023-04" db="EMBL/GenBank/DDBJ databases">
        <title>Ottowia paracancer sp. nov., isolated from human stomach.</title>
        <authorList>
            <person name="Song Y."/>
        </authorList>
    </citation>
    <scope>NUCLEOTIDE SEQUENCE [LARGE SCALE GENOMIC DNA]</scope>
    <source>
        <strain evidence="2 3">10c7w1</strain>
    </source>
</reference>
<keyword evidence="3" id="KW-1185">Reference proteome</keyword>
<protein>
    <submittedName>
        <fullName evidence="2">TfoX/Sxy family protein</fullName>
    </submittedName>
</protein>
<organism evidence="2 3">
    <name type="scientific">Ottowia cancrivicina</name>
    <dbReference type="NCBI Taxonomy" id="3040346"/>
    <lineage>
        <taxon>Bacteria</taxon>
        <taxon>Pseudomonadati</taxon>
        <taxon>Pseudomonadota</taxon>
        <taxon>Betaproteobacteria</taxon>
        <taxon>Burkholderiales</taxon>
        <taxon>Comamonadaceae</taxon>
        <taxon>Ottowia</taxon>
    </lineage>
</organism>
<feature type="compositionally biased region" description="Polar residues" evidence="1">
    <location>
        <begin position="115"/>
        <end position="124"/>
    </location>
</feature>
<name>A0AAW6RLN0_9BURK</name>
<evidence type="ECO:0000256" key="1">
    <source>
        <dbReference type="SAM" id="MobiDB-lite"/>
    </source>
</evidence>
<dbReference type="EMBL" id="JARVII010000012">
    <property type="protein sequence ID" value="MDG9699476.1"/>
    <property type="molecule type" value="Genomic_DNA"/>
</dbReference>
<sequence>MPSSRQYLDFVLDQLSEAEGISHRAMMGEYIIYCRGKVIGGIYDNRFLVKPAKSAQSLMPNAPREIPYPGAKAMLLVQELENRPFLARLAAALHDELPAPKAKSKKENRLPLKTQARQNGAPSK</sequence>
<evidence type="ECO:0000313" key="3">
    <source>
        <dbReference type="Proteomes" id="UP001237156"/>
    </source>
</evidence>
<dbReference type="SUPFAM" id="SSF159894">
    <property type="entry name" value="YgaC/TfoX-N like"/>
    <property type="match status" value="1"/>
</dbReference>
<accession>A0AAW6RLN0</accession>
<dbReference type="Gene3D" id="3.30.1460.30">
    <property type="entry name" value="YgaC/TfoX-N like chaperone"/>
    <property type="match status" value="1"/>
</dbReference>